<evidence type="ECO:0000256" key="2">
    <source>
        <dbReference type="ARBA" id="ARBA00022448"/>
    </source>
</evidence>
<dbReference type="Gene3D" id="1.10.520.20">
    <property type="entry name" value="N-terminal domain of the delta subunit of the F1F0-ATP synthase"/>
    <property type="match status" value="1"/>
</dbReference>
<accession>A0AAW3JPH1</accession>
<evidence type="ECO:0000256" key="7">
    <source>
        <dbReference type="HAMAP-Rule" id="MF_01416"/>
    </source>
</evidence>
<dbReference type="SUPFAM" id="SSF47928">
    <property type="entry name" value="N-terminal domain of the delta subunit of the F1F0-ATP synthase"/>
    <property type="match status" value="1"/>
</dbReference>
<dbReference type="Proteomes" id="UP000050833">
    <property type="component" value="Unassembled WGS sequence"/>
</dbReference>
<dbReference type="InterPro" id="IPR026015">
    <property type="entry name" value="ATP_synth_OSCP/delta_N_sf"/>
</dbReference>
<dbReference type="Pfam" id="PF00213">
    <property type="entry name" value="OSCP"/>
    <property type="match status" value="1"/>
</dbReference>
<keyword evidence="7" id="KW-1003">Cell membrane</keyword>
<keyword evidence="6 7" id="KW-0066">ATP synthesis</keyword>
<evidence type="ECO:0000256" key="5">
    <source>
        <dbReference type="ARBA" id="ARBA00023136"/>
    </source>
</evidence>
<reference evidence="8 9" key="1">
    <citation type="submission" date="2015-10" db="EMBL/GenBank/DDBJ databases">
        <title>Butyribacter intestini gen. nov., sp. nov., a butyric acid-producing bacterium of the family Lachnospiraceae isolated from the human faeces.</title>
        <authorList>
            <person name="Zou Y."/>
            <person name="Xue W."/>
            <person name="Luo G."/>
            <person name="Lv M."/>
        </authorList>
    </citation>
    <scope>NUCLEOTIDE SEQUENCE [LARGE SCALE GENOMIC DNA]</scope>
    <source>
        <strain evidence="8 9">TF01-11</strain>
    </source>
</reference>
<organism evidence="8 9">
    <name type="scientific">Butyribacter intestini</name>
    <dbReference type="NCBI Taxonomy" id="1703332"/>
    <lineage>
        <taxon>Bacteria</taxon>
        <taxon>Bacillati</taxon>
        <taxon>Bacillota</taxon>
        <taxon>Clostridia</taxon>
        <taxon>Lachnospirales</taxon>
        <taxon>Lachnospiraceae</taxon>
        <taxon>Butyribacter</taxon>
    </lineage>
</organism>
<keyword evidence="2 7" id="KW-0813">Transport</keyword>
<dbReference type="PANTHER" id="PTHR11910">
    <property type="entry name" value="ATP SYNTHASE DELTA CHAIN"/>
    <property type="match status" value="1"/>
</dbReference>
<comment type="subcellular location">
    <subcellularLocation>
        <location evidence="7">Cell membrane</location>
        <topology evidence="7">Peripheral membrane protein</topology>
    </subcellularLocation>
    <subcellularLocation>
        <location evidence="1">Membrane</location>
    </subcellularLocation>
</comment>
<dbReference type="InterPro" id="IPR000711">
    <property type="entry name" value="ATPase_OSCP/dsu"/>
</dbReference>
<dbReference type="GO" id="GO:0045259">
    <property type="term" value="C:proton-transporting ATP synthase complex"/>
    <property type="evidence" value="ECO:0007669"/>
    <property type="project" value="UniProtKB-KW"/>
</dbReference>
<dbReference type="GO" id="GO:0005886">
    <property type="term" value="C:plasma membrane"/>
    <property type="evidence" value="ECO:0007669"/>
    <property type="project" value="UniProtKB-SubCell"/>
</dbReference>
<evidence type="ECO:0000256" key="1">
    <source>
        <dbReference type="ARBA" id="ARBA00004370"/>
    </source>
</evidence>
<evidence type="ECO:0000256" key="4">
    <source>
        <dbReference type="ARBA" id="ARBA00023065"/>
    </source>
</evidence>
<dbReference type="EMBL" id="LLKB01000008">
    <property type="protein sequence ID" value="KQC84054.1"/>
    <property type="molecule type" value="Genomic_DNA"/>
</dbReference>
<comment type="caution">
    <text evidence="8">The sequence shown here is derived from an EMBL/GenBank/DDBJ whole genome shotgun (WGS) entry which is preliminary data.</text>
</comment>
<evidence type="ECO:0000313" key="9">
    <source>
        <dbReference type="Proteomes" id="UP000050833"/>
    </source>
</evidence>
<comment type="similarity">
    <text evidence="7">Belongs to the ATPase delta chain family.</text>
</comment>
<keyword evidence="4 7" id="KW-0406">Ion transport</keyword>
<protein>
    <recommendedName>
        <fullName evidence="7">ATP synthase subunit delta</fullName>
    </recommendedName>
    <alternativeName>
        <fullName evidence="7">ATP synthase F(1) sector subunit delta</fullName>
    </alternativeName>
    <alternativeName>
        <fullName evidence="7">F-type ATPase subunit delta</fullName>
        <shortName evidence="7">F-ATPase subunit delta</shortName>
    </alternativeName>
</protein>
<dbReference type="AlphaFoldDB" id="A0AAW3JPH1"/>
<keyword evidence="7" id="KW-0139">CF(1)</keyword>
<evidence type="ECO:0000256" key="6">
    <source>
        <dbReference type="ARBA" id="ARBA00023310"/>
    </source>
</evidence>
<keyword evidence="9" id="KW-1185">Reference proteome</keyword>
<evidence type="ECO:0000313" key="8">
    <source>
        <dbReference type="EMBL" id="KQC84054.1"/>
    </source>
</evidence>
<sequence length="172" mass="19768">MTQTAVNSAKVLYDLSVDRKDVNDAEDILSLTPVLKEVLECPVVSLDKKEKVIDDIFQKAKLSSVIANFIKEMCKVGNADELSDIFKAYHEYWDEKNHILRATVTSAKEMSQDEIKSIKDDIKKKYPDYTVELSENVDDSLLGGYVVKTKMEEYDKSFTWRLSQLERKMTGR</sequence>
<proteinExistence type="inferred from homology"/>
<name>A0AAW3JPH1_9FIRM</name>
<dbReference type="HAMAP" id="MF_01416">
    <property type="entry name" value="ATP_synth_delta_bact"/>
    <property type="match status" value="1"/>
</dbReference>
<dbReference type="NCBIfam" id="TIGR01145">
    <property type="entry name" value="ATP_synt_delta"/>
    <property type="match status" value="1"/>
</dbReference>
<dbReference type="PRINTS" id="PR00125">
    <property type="entry name" value="ATPASEDELTA"/>
</dbReference>
<keyword evidence="5 7" id="KW-0472">Membrane</keyword>
<keyword evidence="3 7" id="KW-0375">Hydrogen ion transport</keyword>
<comment type="function">
    <text evidence="7">F(1)F(0) ATP synthase produces ATP from ADP in the presence of a proton or sodium gradient. F-type ATPases consist of two structural domains, F(1) containing the extramembraneous catalytic core and F(0) containing the membrane proton channel, linked together by a central stalk and a peripheral stalk. During catalysis, ATP synthesis in the catalytic domain of F(1) is coupled via a rotary mechanism of the central stalk subunits to proton translocation.</text>
</comment>
<comment type="function">
    <text evidence="7">This protein is part of the stalk that links CF(0) to CF(1). It either transmits conformational changes from CF(0) to CF(1) or is implicated in proton conduction.</text>
</comment>
<dbReference type="RefSeq" id="WP_022013261.1">
    <property type="nucleotide sequence ID" value="NZ_DBGBRS010000032.1"/>
</dbReference>
<dbReference type="GO" id="GO:0046933">
    <property type="term" value="F:proton-transporting ATP synthase activity, rotational mechanism"/>
    <property type="evidence" value="ECO:0007669"/>
    <property type="project" value="UniProtKB-UniRule"/>
</dbReference>
<gene>
    <name evidence="7" type="primary">atpH</name>
    <name evidence="8" type="ORF">APZ18_15315</name>
</gene>
<evidence type="ECO:0000256" key="3">
    <source>
        <dbReference type="ARBA" id="ARBA00022781"/>
    </source>
</evidence>